<name>A0A8S5Q1Z2_9CAUD</name>
<proteinExistence type="predicted"/>
<organism evidence="1">
    <name type="scientific">Siphoviridae sp. ctLqe90</name>
    <dbReference type="NCBI Taxonomy" id="2825456"/>
    <lineage>
        <taxon>Viruses</taxon>
        <taxon>Duplodnaviria</taxon>
        <taxon>Heunggongvirae</taxon>
        <taxon>Uroviricota</taxon>
        <taxon>Caudoviricetes</taxon>
    </lineage>
</organism>
<sequence length="34" mass="3817">MLHYTNGDIKELFLTIGVLEPTPIPIYLTLLALC</sequence>
<accession>A0A8S5Q1Z2</accession>
<protein>
    <submittedName>
        <fullName evidence="1">Uncharacterized protein</fullName>
    </submittedName>
</protein>
<reference evidence="1" key="1">
    <citation type="journal article" date="2021" name="Proc. Natl. Acad. Sci. U.S.A.">
        <title>A Catalog of Tens of Thousands of Viruses from Human Metagenomes Reveals Hidden Associations with Chronic Diseases.</title>
        <authorList>
            <person name="Tisza M.J."/>
            <person name="Buck C.B."/>
        </authorList>
    </citation>
    <scope>NUCLEOTIDE SEQUENCE</scope>
    <source>
        <strain evidence="1">CtLqe90</strain>
    </source>
</reference>
<evidence type="ECO:0000313" key="1">
    <source>
        <dbReference type="EMBL" id="DAE13178.1"/>
    </source>
</evidence>
<dbReference type="EMBL" id="BK015564">
    <property type="protein sequence ID" value="DAE13178.1"/>
    <property type="molecule type" value="Genomic_DNA"/>
</dbReference>